<reference evidence="2" key="1">
    <citation type="submission" date="2021-09" db="EMBL/GenBank/DDBJ databases">
        <title>A high-quality genome of the endoparasitic fungus Hirsutella rhossiliensis with a comparison of Hirsutella genomes reveals transposable elements contributing to genome size variation.</title>
        <authorList>
            <person name="Lin R."/>
            <person name="Jiao Y."/>
            <person name="Sun X."/>
            <person name="Ling J."/>
            <person name="Xie B."/>
            <person name="Cheng X."/>
        </authorList>
    </citation>
    <scope>NUCLEOTIDE SEQUENCE</scope>
    <source>
        <strain evidence="2">HR02</strain>
    </source>
</reference>
<comment type="caution">
    <text evidence="2">The sequence shown here is derived from an EMBL/GenBank/DDBJ whole genome shotgun (WGS) entry which is preliminary data.</text>
</comment>
<proteinExistence type="predicted"/>
<evidence type="ECO:0000313" key="3">
    <source>
        <dbReference type="Proteomes" id="UP000824596"/>
    </source>
</evidence>
<feature type="signal peptide" evidence="1">
    <location>
        <begin position="1"/>
        <end position="16"/>
    </location>
</feature>
<name>A0A9P8N6V0_9HYPO</name>
<feature type="chain" id="PRO_5040285156" evidence="1">
    <location>
        <begin position="17"/>
        <end position="149"/>
    </location>
</feature>
<dbReference type="EMBL" id="JAIZPD010000001">
    <property type="protein sequence ID" value="KAH0967839.1"/>
    <property type="molecule type" value="Genomic_DNA"/>
</dbReference>
<sequence length="149" mass="16755">MKITSAAAALFGLALSSPAPPPAGEKQPWLETDWDIVTRFPPEDLWKQPENVQGTWLYCSRFDHPLEYRPVGDYTSAADCRAKHYKASWRPGNPLLPCDRATGYILENCGKYAYCKQYDVEGDKPVPALFDNSELCNNFYESGPITEDS</sequence>
<dbReference type="OrthoDB" id="10374975at2759"/>
<protein>
    <submittedName>
        <fullName evidence="2">Uncharacterized protein</fullName>
    </submittedName>
</protein>
<keyword evidence="1" id="KW-0732">Signal</keyword>
<dbReference type="RefSeq" id="XP_044725352.1">
    <property type="nucleotide sequence ID" value="XM_044858952.1"/>
</dbReference>
<evidence type="ECO:0000313" key="2">
    <source>
        <dbReference type="EMBL" id="KAH0967839.1"/>
    </source>
</evidence>
<dbReference type="Proteomes" id="UP000824596">
    <property type="component" value="Unassembled WGS sequence"/>
</dbReference>
<dbReference type="GeneID" id="68349610"/>
<accession>A0A9P8N6V0</accession>
<evidence type="ECO:0000256" key="1">
    <source>
        <dbReference type="SAM" id="SignalP"/>
    </source>
</evidence>
<keyword evidence="3" id="KW-1185">Reference proteome</keyword>
<gene>
    <name evidence="2" type="ORF">HRG_00481</name>
</gene>
<dbReference type="AlphaFoldDB" id="A0A9P8N6V0"/>
<organism evidence="2 3">
    <name type="scientific">Hirsutella rhossiliensis</name>
    <dbReference type="NCBI Taxonomy" id="111463"/>
    <lineage>
        <taxon>Eukaryota</taxon>
        <taxon>Fungi</taxon>
        <taxon>Dikarya</taxon>
        <taxon>Ascomycota</taxon>
        <taxon>Pezizomycotina</taxon>
        <taxon>Sordariomycetes</taxon>
        <taxon>Hypocreomycetidae</taxon>
        <taxon>Hypocreales</taxon>
        <taxon>Ophiocordycipitaceae</taxon>
        <taxon>Hirsutella</taxon>
    </lineage>
</organism>